<dbReference type="Pfam" id="PF02518">
    <property type="entry name" value="HATPase_c"/>
    <property type="match status" value="1"/>
</dbReference>
<evidence type="ECO:0000259" key="9">
    <source>
        <dbReference type="PROSITE" id="PS50110"/>
    </source>
</evidence>
<evidence type="ECO:0000256" key="6">
    <source>
        <dbReference type="PROSITE-ProRule" id="PRU00169"/>
    </source>
</evidence>
<dbReference type="InterPro" id="IPR036890">
    <property type="entry name" value="HATPase_C_sf"/>
</dbReference>
<dbReference type="SUPFAM" id="SSF47384">
    <property type="entry name" value="Homodimeric domain of signal transducing histidine kinase"/>
    <property type="match status" value="1"/>
</dbReference>
<dbReference type="RefSeq" id="WP_205293804.1">
    <property type="nucleotide sequence ID" value="NZ_CP070368.1"/>
</dbReference>
<dbReference type="InterPro" id="IPR011006">
    <property type="entry name" value="CheY-like_superfamily"/>
</dbReference>
<name>A0ABX7JJH2_9RHOB</name>
<evidence type="ECO:0000259" key="8">
    <source>
        <dbReference type="PROSITE" id="PS50109"/>
    </source>
</evidence>
<proteinExistence type="predicted"/>
<dbReference type="CDD" id="cd00156">
    <property type="entry name" value="REC"/>
    <property type="match status" value="1"/>
</dbReference>
<keyword evidence="3 6" id="KW-0597">Phosphoprotein</keyword>
<reference evidence="10 11" key="1">
    <citation type="submission" date="2021-02" db="EMBL/GenBank/DDBJ databases">
        <title>Paracoccus methylovroum sp.nov., a new methanol and methylamine utilizing methylotrophic denitrifer.</title>
        <authorList>
            <person name="Timsy T."/>
            <person name="Behrendt U."/>
            <person name="Ulrich A."/>
            <person name="Spanner T."/>
            <person name="Foesel B.U."/>
            <person name="Horn M.A."/>
            <person name="Kolb S."/>
        </authorList>
    </citation>
    <scope>NUCLEOTIDE SEQUENCE [LARGE SCALE GENOMIC DNA]</scope>
    <source>
        <strain evidence="10 11">H4-D09</strain>
    </source>
</reference>
<evidence type="ECO:0000313" key="11">
    <source>
        <dbReference type="Proteomes" id="UP000663629"/>
    </source>
</evidence>
<accession>A0ABX7JJH2</accession>
<dbReference type="SMART" id="SM00387">
    <property type="entry name" value="HATPase_c"/>
    <property type="match status" value="1"/>
</dbReference>
<evidence type="ECO:0000256" key="3">
    <source>
        <dbReference type="ARBA" id="ARBA00022553"/>
    </source>
</evidence>
<dbReference type="SMART" id="SM00388">
    <property type="entry name" value="HisKA"/>
    <property type="match status" value="1"/>
</dbReference>
<dbReference type="EC" id="2.7.13.3" evidence="2"/>
<dbReference type="SUPFAM" id="SSF55874">
    <property type="entry name" value="ATPase domain of HSP90 chaperone/DNA topoisomerase II/histidine kinase"/>
    <property type="match status" value="1"/>
</dbReference>
<keyword evidence="5 10" id="KW-0418">Kinase</keyword>
<organism evidence="10 11">
    <name type="scientific">Paracoccus methylovorus</name>
    <dbReference type="NCBI Taxonomy" id="2812658"/>
    <lineage>
        <taxon>Bacteria</taxon>
        <taxon>Pseudomonadati</taxon>
        <taxon>Pseudomonadota</taxon>
        <taxon>Alphaproteobacteria</taxon>
        <taxon>Rhodobacterales</taxon>
        <taxon>Paracoccaceae</taxon>
        <taxon>Paracoccus</taxon>
    </lineage>
</organism>
<feature type="domain" description="Response regulatory" evidence="9">
    <location>
        <begin position="324"/>
        <end position="440"/>
    </location>
</feature>
<feature type="modified residue" description="4-aspartylphosphate" evidence="6">
    <location>
        <position position="374"/>
    </location>
</feature>
<dbReference type="InterPro" id="IPR003594">
    <property type="entry name" value="HATPase_dom"/>
</dbReference>
<dbReference type="GO" id="GO:0016301">
    <property type="term" value="F:kinase activity"/>
    <property type="evidence" value="ECO:0007669"/>
    <property type="project" value="UniProtKB-KW"/>
</dbReference>
<dbReference type="PROSITE" id="PS50110">
    <property type="entry name" value="RESPONSE_REGULATORY"/>
    <property type="match status" value="1"/>
</dbReference>
<dbReference type="Gene3D" id="3.30.565.10">
    <property type="entry name" value="Histidine kinase-like ATPase, C-terminal domain"/>
    <property type="match status" value="1"/>
</dbReference>
<dbReference type="SUPFAM" id="SSF52172">
    <property type="entry name" value="CheY-like"/>
    <property type="match status" value="1"/>
</dbReference>
<dbReference type="PRINTS" id="PR00344">
    <property type="entry name" value="BCTRLSENSOR"/>
</dbReference>
<sequence length="441" mass="48286">MFLRDDDPLARRVEKLTRITDVLVERIDRLEESRGSAWSMFQAAVALEQEVKARTRELEQALADLSERNRELAVARASAEEANRSKTRFLRAASHDLLQPLSAAKLFLSALKDTEMDGLQQELTGRLSGAFESVEELMHAVLDISRLDSQRIEFQRKHVDLGDMFRRLAVEYAPMAEAKGLRLEFAPTSAVVESDPTFLRRIAQNLVSNAIKYTDRGGVLIGVRKRGERVWLEIYDTGIGIAAPDRARIFDEFQRIGREGGAPGMGLGLSIVRRACAKLGHPIAMDSEPGRGTVFRVSLPLVVPGDKPPCPEWAGHCPHLRGRVVLVVENDDAMRRALQLVLQDGLGMVARVSGGIAEALAQMGDEPPDVVIADYNLDNGDTGLQAIAALREAAGQPVPAIVVSARRAPELGGACQAMGVPVLEKPIHPEDLQAMLQHMLA</sequence>
<feature type="coiled-coil region" evidence="7">
    <location>
        <begin position="13"/>
        <end position="82"/>
    </location>
</feature>
<dbReference type="Pfam" id="PF00072">
    <property type="entry name" value="Response_reg"/>
    <property type="match status" value="1"/>
</dbReference>
<dbReference type="Pfam" id="PF00512">
    <property type="entry name" value="HisKA"/>
    <property type="match status" value="1"/>
</dbReference>
<dbReference type="InterPro" id="IPR036097">
    <property type="entry name" value="HisK_dim/P_sf"/>
</dbReference>
<evidence type="ECO:0000256" key="7">
    <source>
        <dbReference type="SAM" id="Coils"/>
    </source>
</evidence>
<dbReference type="Gene3D" id="3.40.50.2300">
    <property type="match status" value="1"/>
</dbReference>
<keyword evidence="11" id="KW-1185">Reference proteome</keyword>
<dbReference type="InterPro" id="IPR001789">
    <property type="entry name" value="Sig_transdc_resp-reg_receiver"/>
</dbReference>
<dbReference type="PANTHER" id="PTHR43047:SF9">
    <property type="entry name" value="HISTIDINE KINASE"/>
    <property type="match status" value="1"/>
</dbReference>
<dbReference type="Proteomes" id="UP000663629">
    <property type="component" value="Chromosome 1"/>
</dbReference>
<evidence type="ECO:0000256" key="2">
    <source>
        <dbReference type="ARBA" id="ARBA00012438"/>
    </source>
</evidence>
<evidence type="ECO:0000256" key="1">
    <source>
        <dbReference type="ARBA" id="ARBA00000085"/>
    </source>
</evidence>
<keyword evidence="4" id="KW-0808">Transferase</keyword>
<dbReference type="CDD" id="cd00082">
    <property type="entry name" value="HisKA"/>
    <property type="match status" value="1"/>
</dbReference>
<keyword evidence="7" id="KW-0175">Coiled coil</keyword>
<feature type="domain" description="Histidine kinase" evidence="8">
    <location>
        <begin position="92"/>
        <end position="303"/>
    </location>
</feature>
<dbReference type="Gene3D" id="1.10.287.130">
    <property type="match status" value="1"/>
</dbReference>
<evidence type="ECO:0000313" key="10">
    <source>
        <dbReference type="EMBL" id="QRZ12777.1"/>
    </source>
</evidence>
<dbReference type="InterPro" id="IPR005467">
    <property type="entry name" value="His_kinase_dom"/>
</dbReference>
<comment type="catalytic activity">
    <reaction evidence="1">
        <text>ATP + protein L-histidine = ADP + protein N-phospho-L-histidine.</text>
        <dbReference type="EC" id="2.7.13.3"/>
    </reaction>
</comment>
<dbReference type="InterPro" id="IPR004358">
    <property type="entry name" value="Sig_transdc_His_kin-like_C"/>
</dbReference>
<protein>
    <recommendedName>
        <fullName evidence="2">histidine kinase</fullName>
        <ecNumber evidence="2">2.7.13.3</ecNumber>
    </recommendedName>
</protein>
<dbReference type="InterPro" id="IPR003661">
    <property type="entry name" value="HisK_dim/P_dom"/>
</dbReference>
<gene>
    <name evidence="10" type="ORF">JWJ88_09180</name>
</gene>
<dbReference type="SMART" id="SM00448">
    <property type="entry name" value="REC"/>
    <property type="match status" value="1"/>
</dbReference>
<dbReference type="PROSITE" id="PS50109">
    <property type="entry name" value="HIS_KIN"/>
    <property type="match status" value="1"/>
</dbReference>
<dbReference type="PANTHER" id="PTHR43047">
    <property type="entry name" value="TWO-COMPONENT HISTIDINE PROTEIN KINASE"/>
    <property type="match status" value="1"/>
</dbReference>
<dbReference type="EMBL" id="CP070368">
    <property type="protein sequence ID" value="QRZ12777.1"/>
    <property type="molecule type" value="Genomic_DNA"/>
</dbReference>
<evidence type="ECO:0000256" key="5">
    <source>
        <dbReference type="ARBA" id="ARBA00022777"/>
    </source>
</evidence>
<evidence type="ECO:0000256" key="4">
    <source>
        <dbReference type="ARBA" id="ARBA00022679"/>
    </source>
</evidence>